<feature type="chain" id="PRO_5025636467" evidence="1">
    <location>
        <begin position="22"/>
        <end position="588"/>
    </location>
</feature>
<dbReference type="AlphaFoldDB" id="A0A6A6SA51"/>
<accession>A0A6A6SA51</accession>
<organism evidence="2 3">
    <name type="scientific">Massarina eburnea CBS 473.64</name>
    <dbReference type="NCBI Taxonomy" id="1395130"/>
    <lineage>
        <taxon>Eukaryota</taxon>
        <taxon>Fungi</taxon>
        <taxon>Dikarya</taxon>
        <taxon>Ascomycota</taxon>
        <taxon>Pezizomycotina</taxon>
        <taxon>Dothideomycetes</taxon>
        <taxon>Pleosporomycetidae</taxon>
        <taxon>Pleosporales</taxon>
        <taxon>Massarineae</taxon>
        <taxon>Massarinaceae</taxon>
        <taxon>Massarina</taxon>
    </lineage>
</organism>
<reference evidence="2" key="1">
    <citation type="journal article" date="2020" name="Stud. Mycol.">
        <title>101 Dothideomycetes genomes: a test case for predicting lifestyles and emergence of pathogens.</title>
        <authorList>
            <person name="Haridas S."/>
            <person name="Albert R."/>
            <person name="Binder M."/>
            <person name="Bloem J."/>
            <person name="Labutti K."/>
            <person name="Salamov A."/>
            <person name="Andreopoulos B."/>
            <person name="Baker S."/>
            <person name="Barry K."/>
            <person name="Bills G."/>
            <person name="Bluhm B."/>
            <person name="Cannon C."/>
            <person name="Castanera R."/>
            <person name="Culley D."/>
            <person name="Daum C."/>
            <person name="Ezra D."/>
            <person name="Gonzalez J."/>
            <person name="Henrissat B."/>
            <person name="Kuo A."/>
            <person name="Liang C."/>
            <person name="Lipzen A."/>
            <person name="Lutzoni F."/>
            <person name="Magnuson J."/>
            <person name="Mondo S."/>
            <person name="Nolan M."/>
            <person name="Ohm R."/>
            <person name="Pangilinan J."/>
            <person name="Park H.-J."/>
            <person name="Ramirez L."/>
            <person name="Alfaro M."/>
            <person name="Sun H."/>
            <person name="Tritt A."/>
            <person name="Yoshinaga Y."/>
            <person name="Zwiers L.-H."/>
            <person name="Turgeon B."/>
            <person name="Goodwin S."/>
            <person name="Spatafora J."/>
            <person name="Crous P."/>
            <person name="Grigoriev I."/>
        </authorList>
    </citation>
    <scope>NUCLEOTIDE SEQUENCE</scope>
    <source>
        <strain evidence="2">CBS 473.64</strain>
    </source>
</reference>
<keyword evidence="3" id="KW-1185">Reference proteome</keyword>
<protein>
    <submittedName>
        <fullName evidence="2">Uncharacterized protein</fullName>
    </submittedName>
</protein>
<keyword evidence="1" id="KW-0732">Signal</keyword>
<gene>
    <name evidence="2" type="ORF">P280DRAFT_477529</name>
</gene>
<proteinExistence type="predicted"/>
<evidence type="ECO:0000313" key="2">
    <source>
        <dbReference type="EMBL" id="KAF2644102.1"/>
    </source>
</evidence>
<dbReference type="Proteomes" id="UP000799753">
    <property type="component" value="Unassembled WGS sequence"/>
</dbReference>
<dbReference type="OrthoDB" id="3776135at2759"/>
<evidence type="ECO:0000256" key="1">
    <source>
        <dbReference type="SAM" id="SignalP"/>
    </source>
</evidence>
<dbReference type="EMBL" id="MU006779">
    <property type="protein sequence ID" value="KAF2644102.1"/>
    <property type="molecule type" value="Genomic_DNA"/>
</dbReference>
<sequence length="588" mass="66267">MKFSFVLYLVIAATLAVCGFATTPGESRHPQLDEVLSPRIDVPEIIHSAVPHTNRRIQPRRVSPYNKVQLFVNIHASRQHIGDLSGDKIWGLVRDCLEKYLCTEGETGCDHKTTCREFKIPYNAKGHRATNSYIEIGVDRSWFPPGYKGIREELILAAAELFKAYREAPEANYDVTLDGQKTTFYAIGPRVNLEIRNWYGKNMEMKEGSKAKLHVWLNFNGKTDAGGFECKKWGFEEHRFDKLMRKSNSLSSIAHVIEEDLDLLDTDVLCDYRGGRQHGSVDIAPDSDIEPHNSTNFVDLSIENTTAYSIRNPTTSVDPIQNTTISLGYVFNTTTDPAAESAHSNGLIEREAITEHHGRKPSLLVFIGDTKQHVGLFKGQELYDKIHDCLVQLCPAGKSDHQPCSDTACFIKSVARQDKDKLKYDRDLKVWVTVAFWPANRGNLRGVLLQQASGMFSSFTDHGANCGYSDFGDEFYQFCNAPNLVWLLFDDIAWILVKLESSEASGAGYKCSKTKADLLYKWSEQYTFNSFGSAMDIADWKNMNIECQWKEQKINQQLMFEYTLGGHGEVGMAGVEGDELKLNGTIWA</sequence>
<feature type="signal peptide" evidence="1">
    <location>
        <begin position="1"/>
        <end position="21"/>
    </location>
</feature>
<name>A0A6A6SA51_9PLEO</name>
<evidence type="ECO:0000313" key="3">
    <source>
        <dbReference type="Proteomes" id="UP000799753"/>
    </source>
</evidence>